<protein>
    <submittedName>
        <fullName evidence="1">Uncharacterized protein</fullName>
    </submittedName>
</protein>
<keyword evidence="2" id="KW-1185">Reference proteome</keyword>
<gene>
    <name evidence="1" type="ordered locus">Desaci_4527</name>
</gene>
<proteinExistence type="predicted"/>
<dbReference type="EMBL" id="CP003639">
    <property type="protein sequence ID" value="AFM43367.1"/>
    <property type="molecule type" value="Genomic_DNA"/>
</dbReference>
<accession>I4DC43</accession>
<dbReference type="AlphaFoldDB" id="I4DC43"/>
<dbReference type="HOGENOM" id="CLU_3167185_0_0_9"/>
<reference evidence="1 2" key="1">
    <citation type="journal article" date="2012" name="J. Bacteriol.">
        <title>Complete genome sequences of Desulfosporosinus orientis DSM765T, Desulfosporosinus youngiae DSM17734T, Desulfosporosinus meridiei DSM13257T, and Desulfosporosinus acidiphilus DSM22704T.</title>
        <authorList>
            <person name="Pester M."/>
            <person name="Brambilla E."/>
            <person name="Alazard D."/>
            <person name="Rattei T."/>
            <person name="Weinmaier T."/>
            <person name="Han J."/>
            <person name="Lucas S."/>
            <person name="Lapidus A."/>
            <person name="Cheng J.F."/>
            <person name="Goodwin L."/>
            <person name="Pitluck S."/>
            <person name="Peters L."/>
            <person name="Ovchinnikova G."/>
            <person name="Teshima H."/>
            <person name="Detter J.C."/>
            <person name="Han C.S."/>
            <person name="Tapia R."/>
            <person name="Land M.L."/>
            <person name="Hauser L."/>
            <person name="Kyrpides N.C."/>
            <person name="Ivanova N.N."/>
            <person name="Pagani I."/>
            <person name="Huntmann M."/>
            <person name="Wei C.L."/>
            <person name="Davenport K.W."/>
            <person name="Daligault H."/>
            <person name="Chain P.S."/>
            <person name="Chen A."/>
            <person name="Mavromatis K."/>
            <person name="Markowitz V."/>
            <person name="Szeto E."/>
            <person name="Mikhailova N."/>
            <person name="Pati A."/>
            <person name="Wagner M."/>
            <person name="Woyke T."/>
            <person name="Ollivier B."/>
            <person name="Klenk H.P."/>
            <person name="Spring S."/>
            <person name="Loy A."/>
        </authorList>
    </citation>
    <scope>NUCLEOTIDE SEQUENCE [LARGE SCALE GENOMIC DNA]</scope>
    <source>
        <strain evidence="2">DSM 22704 / JCM 16185 / SJ4</strain>
    </source>
</reference>
<dbReference type="KEGG" id="dai:Desaci_4527"/>
<name>I4DC43_DESAJ</name>
<organism evidence="1 2">
    <name type="scientific">Desulfosporosinus acidiphilus (strain DSM 22704 / JCM 16185 / SJ4)</name>
    <dbReference type="NCBI Taxonomy" id="646529"/>
    <lineage>
        <taxon>Bacteria</taxon>
        <taxon>Bacillati</taxon>
        <taxon>Bacillota</taxon>
        <taxon>Clostridia</taxon>
        <taxon>Eubacteriales</taxon>
        <taxon>Desulfitobacteriaceae</taxon>
        <taxon>Desulfosporosinus</taxon>
    </lineage>
</organism>
<evidence type="ECO:0000313" key="1">
    <source>
        <dbReference type="EMBL" id="AFM43367.1"/>
    </source>
</evidence>
<dbReference type="Proteomes" id="UP000002892">
    <property type="component" value="Chromosome"/>
</dbReference>
<sequence>MTNINKKTAAPLGKTIKAGTFIPETKAIAKKIGDILEHKIFNDPTSD</sequence>
<dbReference type="RefSeq" id="WP_014829350.1">
    <property type="nucleotide sequence ID" value="NC_018068.1"/>
</dbReference>
<evidence type="ECO:0000313" key="2">
    <source>
        <dbReference type="Proteomes" id="UP000002892"/>
    </source>
</evidence>